<dbReference type="PANTHER" id="PTHR34220">
    <property type="entry name" value="SENSOR HISTIDINE KINASE YPDA"/>
    <property type="match status" value="1"/>
</dbReference>
<dbReference type="Proteomes" id="UP000260812">
    <property type="component" value="Unassembled WGS sequence"/>
</dbReference>
<dbReference type="PANTHER" id="PTHR34220:SF7">
    <property type="entry name" value="SENSOR HISTIDINE KINASE YPDA"/>
    <property type="match status" value="1"/>
</dbReference>
<keyword evidence="5 9" id="KW-0812">Transmembrane</keyword>
<feature type="transmembrane region" description="Helical" evidence="9">
    <location>
        <begin position="35"/>
        <end position="54"/>
    </location>
</feature>
<evidence type="ECO:0000313" key="11">
    <source>
        <dbReference type="EMBL" id="RGE55816.1"/>
    </source>
</evidence>
<comment type="caution">
    <text evidence="11">The sequence shown here is derived from an EMBL/GenBank/DDBJ whole genome shotgun (WGS) entry which is preliminary data.</text>
</comment>
<comment type="subcellular location">
    <subcellularLocation>
        <location evidence="1">Cell membrane</location>
        <topology evidence="1">Multi-pass membrane protein</topology>
    </subcellularLocation>
</comment>
<dbReference type="EMBL" id="QVLV01000036">
    <property type="protein sequence ID" value="RGE55816.1"/>
    <property type="molecule type" value="Genomic_DNA"/>
</dbReference>
<feature type="transmembrane region" description="Helical" evidence="9">
    <location>
        <begin position="337"/>
        <end position="356"/>
    </location>
</feature>
<evidence type="ECO:0000256" key="6">
    <source>
        <dbReference type="ARBA" id="ARBA00022777"/>
    </source>
</evidence>
<accession>A0A3E3HVG9</accession>
<dbReference type="PROSITE" id="PS50885">
    <property type="entry name" value="HAMP"/>
    <property type="match status" value="1"/>
</dbReference>
<protein>
    <submittedName>
        <fullName evidence="11">Sensor histidine kinase</fullName>
    </submittedName>
</protein>
<evidence type="ECO:0000256" key="8">
    <source>
        <dbReference type="ARBA" id="ARBA00023136"/>
    </source>
</evidence>
<evidence type="ECO:0000313" key="12">
    <source>
        <dbReference type="Proteomes" id="UP000260812"/>
    </source>
</evidence>
<dbReference type="GO" id="GO:0000155">
    <property type="term" value="F:phosphorelay sensor kinase activity"/>
    <property type="evidence" value="ECO:0007669"/>
    <property type="project" value="InterPro"/>
</dbReference>
<dbReference type="Pfam" id="PF02518">
    <property type="entry name" value="HATPase_c"/>
    <property type="match status" value="1"/>
</dbReference>
<gene>
    <name evidence="11" type="ORF">DXC51_27470</name>
</gene>
<dbReference type="InterPro" id="IPR036890">
    <property type="entry name" value="HATPase_C_sf"/>
</dbReference>
<evidence type="ECO:0000256" key="9">
    <source>
        <dbReference type="SAM" id="Phobius"/>
    </source>
</evidence>
<dbReference type="CDD" id="cd18774">
    <property type="entry name" value="PDC2_HK_sensor"/>
    <property type="match status" value="1"/>
</dbReference>
<dbReference type="Gene3D" id="3.30.565.10">
    <property type="entry name" value="Histidine kinase-like ATPase, C-terminal domain"/>
    <property type="match status" value="1"/>
</dbReference>
<dbReference type="SMART" id="SM00387">
    <property type="entry name" value="HATPase_c"/>
    <property type="match status" value="1"/>
</dbReference>
<keyword evidence="12" id="KW-1185">Reference proteome</keyword>
<dbReference type="InterPro" id="IPR010559">
    <property type="entry name" value="Sig_transdc_His_kin_internal"/>
</dbReference>
<evidence type="ECO:0000259" key="10">
    <source>
        <dbReference type="PROSITE" id="PS50885"/>
    </source>
</evidence>
<dbReference type="InterPro" id="IPR050640">
    <property type="entry name" value="Bact_2-comp_sensor_kinase"/>
</dbReference>
<feature type="domain" description="HAMP" evidence="10">
    <location>
        <begin position="358"/>
        <end position="410"/>
    </location>
</feature>
<dbReference type="SUPFAM" id="SSF158472">
    <property type="entry name" value="HAMP domain-like"/>
    <property type="match status" value="1"/>
</dbReference>
<dbReference type="GeneID" id="97990490"/>
<dbReference type="InterPro" id="IPR003594">
    <property type="entry name" value="HATPase_dom"/>
</dbReference>
<dbReference type="Pfam" id="PF06580">
    <property type="entry name" value="His_kinase"/>
    <property type="match status" value="1"/>
</dbReference>
<dbReference type="Pfam" id="PF02743">
    <property type="entry name" value="dCache_1"/>
    <property type="match status" value="1"/>
</dbReference>
<evidence type="ECO:0000256" key="2">
    <source>
        <dbReference type="ARBA" id="ARBA00022475"/>
    </source>
</evidence>
<keyword evidence="6 11" id="KW-0418">Kinase</keyword>
<sequence>MKILQGIRAGKRRCDNGIKIILRRVSIFKRLNSSFLLLILTTAIFLTFFSFYKYSDEISDNIDRYASLLVQNVKMKIQDSLEAYETEALAFYDNSQVIAALQENAALAREGVDPENDRYARNRYSVENRLYNMRRNQRYIVNIQFVSPTEQYRMVEGSGFTRGGLIKDMEKFYQSDFYLLPQEKKGYPVWIDSQEQTWTFYKNEQSIYGLGNIVTLCVAVYGPIDKDFLGVLIMNIDLKAFSGAMEGYESYRDGNAFLVGRDGVLLSYNPSIQAPAFPKESHLYELMEKEKSGITEEKIDGKKVLIAFERVSGTGMFVTYFADMDVLFAGTHHIRNLCILVLLITVVACFVISYYVTVSISDPVKELVEVMQETGGGKWTARYPNSGNDELTVLGERFNEMADKTDQLIEQVYRSEIRRQEISISWKNAQLSALLMQINPHFLYNTLDIIRWEAMYEAGGESRVTQMIEKFSQLCRMGMCAGGNTITLKEGIEHAKTYLEVLNFRHTEKIGLEIKCEAQENRLYMPQFILQPIMENSVIHGFEDGSHGFSIRIRAFCREEKLLLYVQDNGKGMDEQELELLRESMERTETEEGSIGLANVHQRIRLFYGEEYGLRINSRAEFGTEVEISLPVRYQSENMEGNREE</sequence>
<organism evidence="11 12">
    <name type="scientific">Eisenbergiella massiliensis</name>
    <dbReference type="NCBI Taxonomy" id="1720294"/>
    <lineage>
        <taxon>Bacteria</taxon>
        <taxon>Bacillati</taxon>
        <taxon>Bacillota</taxon>
        <taxon>Clostridia</taxon>
        <taxon>Lachnospirales</taxon>
        <taxon>Lachnospiraceae</taxon>
        <taxon>Eisenbergiella</taxon>
    </lineage>
</organism>
<dbReference type="Gene3D" id="3.30.450.20">
    <property type="entry name" value="PAS domain"/>
    <property type="match status" value="2"/>
</dbReference>
<evidence type="ECO:0000256" key="4">
    <source>
        <dbReference type="ARBA" id="ARBA00022679"/>
    </source>
</evidence>
<dbReference type="RefSeq" id="WP_117545844.1">
    <property type="nucleotide sequence ID" value="NZ_JBKUNB010000017.1"/>
</dbReference>
<keyword evidence="4" id="KW-0808">Transferase</keyword>
<dbReference type="GO" id="GO:0005886">
    <property type="term" value="C:plasma membrane"/>
    <property type="evidence" value="ECO:0007669"/>
    <property type="project" value="UniProtKB-SubCell"/>
</dbReference>
<evidence type="ECO:0000256" key="1">
    <source>
        <dbReference type="ARBA" id="ARBA00004651"/>
    </source>
</evidence>
<name>A0A3E3HVG9_9FIRM</name>
<evidence type="ECO:0000256" key="7">
    <source>
        <dbReference type="ARBA" id="ARBA00022989"/>
    </source>
</evidence>
<dbReference type="InterPro" id="IPR033479">
    <property type="entry name" value="dCache_1"/>
</dbReference>
<dbReference type="Pfam" id="PF00672">
    <property type="entry name" value="HAMP"/>
    <property type="match status" value="1"/>
</dbReference>
<dbReference type="AlphaFoldDB" id="A0A3E3HVG9"/>
<dbReference type="SMART" id="SM00304">
    <property type="entry name" value="HAMP"/>
    <property type="match status" value="1"/>
</dbReference>
<dbReference type="InterPro" id="IPR003660">
    <property type="entry name" value="HAMP_dom"/>
</dbReference>
<evidence type="ECO:0000256" key="5">
    <source>
        <dbReference type="ARBA" id="ARBA00022692"/>
    </source>
</evidence>
<keyword evidence="8 9" id="KW-0472">Membrane</keyword>
<keyword evidence="3" id="KW-0597">Phosphoprotein</keyword>
<dbReference type="Gene3D" id="6.10.340.10">
    <property type="match status" value="1"/>
</dbReference>
<evidence type="ECO:0000256" key="3">
    <source>
        <dbReference type="ARBA" id="ARBA00022553"/>
    </source>
</evidence>
<keyword evidence="2" id="KW-1003">Cell membrane</keyword>
<dbReference type="CDD" id="cd06225">
    <property type="entry name" value="HAMP"/>
    <property type="match status" value="1"/>
</dbReference>
<proteinExistence type="predicted"/>
<keyword evidence="7 9" id="KW-1133">Transmembrane helix</keyword>
<dbReference type="SUPFAM" id="SSF55874">
    <property type="entry name" value="ATPase domain of HSP90 chaperone/DNA topoisomerase II/histidine kinase"/>
    <property type="match status" value="1"/>
</dbReference>
<reference evidence="11" key="1">
    <citation type="submission" date="2018-08" db="EMBL/GenBank/DDBJ databases">
        <title>A genome reference for cultivated species of the human gut microbiota.</title>
        <authorList>
            <person name="Zou Y."/>
            <person name="Xue W."/>
            <person name="Luo G."/>
        </authorList>
    </citation>
    <scope>NUCLEOTIDE SEQUENCE [LARGE SCALE GENOMIC DNA]</scope>
    <source>
        <strain evidence="11">TF05-5AC</strain>
    </source>
</reference>